<organism evidence="3 4">
    <name type="scientific">Dendrobium nobile</name>
    <name type="common">Orchid</name>
    <dbReference type="NCBI Taxonomy" id="94219"/>
    <lineage>
        <taxon>Eukaryota</taxon>
        <taxon>Viridiplantae</taxon>
        <taxon>Streptophyta</taxon>
        <taxon>Embryophyta</taxon>
        <taxon>Tracheophyta</taxon>
        <taxon>Spermatophyta</taxon>
        <taxon>Magnoliopsida</taxon>
        <taxon>Liliopsida</taxon>
        <taxon>Asparagales</taxon>
        <taxon>Orchidaceae</taxon>
        <taxon>Epidendroideae</taxon>
        <taxon>Malaxideae</taxon>
        <taxon>Dendrobiinae</taxon>
        <taxon>Dendrobium</taxon>
    </lineage>
</organism>
<reference evidence="3" key="1">
    <citation type="journal article" date="2022" name="Front. Genet.">
        <title>Chromosome-Scale Assembly of the Dendrobium nobile Genome Provides Insights Into the Molecular Mechanism of the Biosynthesis of the Medicinal Active Ingredient of Dendrobium.</title>
        <authorList>
            <person name="Xu Q."/>
            <person name="Niu S.-C."/>
            <person name="Li K.-L."/>
            <person name="Zheng P.-J."/>
            <person name="Zhang X.-J."/>
            <person name="Jia Y."/>
            <person name="Liu Y."/>
            <person name="Niu Y.-X."/>
            <person name="Yu L.-H."/>
            <person name="Chen D.-F."/>
            <person name="Zhang G.-Q."/>
        </authorList>
    </citation>
    <scope>NUCLEOTIDE SEQUENCE</scope>
    <source>
        <tissue evidence="3">Leaf</tissue>
    </source>
</reference>
<protein>
    <recommendedName>
        <fullName evidence="2">Reverse transcriptase zinc-binding domain-containing protein</fullName>
    </recommendedName>
</protein>
<keyword evidence="4" id="KW-1185">Reference proteome</keyword>
<gene>
    <name evidence="3" type="ORF">KFK09_009724</name>
</gene>
<dbReference type="AlphaFoldDB" id="A0A8T3BI81"/>
<dbReference type="OrthoDB" id="689430at2759"/>
<keyword evidence="1" id="KW-1133">Transmembrane helix</keyword>
<accession>A0A8T3BI81</accession>
<evidence type="ECO:0000256" key="1">
    <source>
        <dbReference type="SAM" id="Phobius"/>
    </source>
</evidence>
<feature type="transmembrane region" description="Helical" evidence="1">
    <location>
        <begin position="97"/>
        <end position="113"/>
    </location>
</feature>
<evidence type="ECO:0000313" key="4">
    <source>
        <dbReference type="Proteomes" id="UP000829196"/>
    </source>
</evidence>
<dbReference type="Proteomes" id="UP000829196">
    <property type="component" value="Unassembled WGS sequence"/>
</dbReference>
<proteinExistence type="predicted"/>
<dbReference type="Pfam" id="PF13966">
    <property type="entry name" value="zf-RVT"/>
    <property type="match status" value="1"/>
</dbReference>
<evidence type="ECO:0000313" key="3">
    <source>
        <dbReference type="EMBL" id="KAI0513694.1"/>
    </source>
</evidence>
<comment type="caution">
    <text evidence="3">The sequence shown here is derived from an EMBL/GenBank/DDBJ whole genome shotgun (WGS) entry which is preliminary data.</text>
</comment>
<evidence type="ECO:0000259" key="2">
    <source>
        <dbReference type="Pfam" id="PF13966"/>
    </source>
</evidence>
<keyword evidence="1" id="KW-0472">Membrane</keyword>
<feature type="domain" description="Reverse transcriptase zinc-binding" evidence="2">
    <location>
        <begin position="1"/>
        <end position="62"/>
    </location>
</feature>
<keyword evidence="1" id="KW-0812">Transmembrane</keyword>
<name>A0A8T3BI81_DENNO</name>
<dbReference type="InterPro" id="IPR026960">
    <property type="entry name" value="RVT-Znf"/>
</dbReference>
<sequence>MVWHKKHALRYSIYSWMALKGGLKTCDVLASRNILIMDKNCALYHNCLETTSHLLFECDYSFKVLEKLIPSFHTHYFRPTISLALHHIDNMDKPKNIKNGIFLILNAITYFIWMERNYRKFKSAASCSNSLVKKISRAVIIKLMGWKKGNEIKEALNLVY</sequence>
<dbReference type="EMBL" id="JAGYWB010000008">
    <property type="protein sequence ID" value="KAI0513694.1"/>
    <property type="molecule type" value="Genomic_DNA"/>
</dbReference>